<dbReference type="OrthoDB" id="1099523at2"/>
<dbReference type="InterPro" id="IPR006311">
    <property type="entry name" value="TAT_signal"/>
</dbReference>
<dbReference type="PANTHER" id="PTHR21666:SF270">
    <property type="entry name" value="MUREIN HYDROLASE ACTIVATOR ENVC"/>
    <property type="match status" value="1"/>
</dbReference>
<dbReference type="AlphaFoldDB" id="A0A3Q9J1U9"/>
<proteinExistence type="predicted"/>
<dbReference type="InterPro" id="IPR050570">
    <property type="entry name" value="Cell_wall_metabolism_enzyme"/>
</dbReference>
<reference evidence="2 3" key="1">
    <citation type="submission" date="2018-08" db="EMBL/GenBank/DDBJ databases">
        <title>Microbacterium lemovicicum sp. nov., a bacterium isolated from a natural uranium-rich soil.</title>
        <authorList>
            <person name="ORTET P."/>
        </authorList>
    </citation>
    <scope>NUCLEOTIDE SEQUENCE [LARGE SCALE GENOMIC DNA]</scope>
    <source>
        <strain evidence="2 3">Viu22</strain>
    </source>
</reference>
<evidence type="ECO:0000313" key="3">
    <source>
        <dbReference type="Proteomes" id="UP000276888"/>
    </source>
</evidence>
<dbReference type="Pfam" id="PF01551">
    <property type="entry name" value="Peptidase_M23"/>
    <property type="match status" value="1"/>
</dbReference>
<sequence length="272" mass="29478">MSQNRDEPAQAGLGRRGFIAASTLLALGLTSFDLARLAPPASAAAPFWGYPLRAYGTVSTIFNPGQTITKDERAHDGIDFTNSVPGSRNGDPIFSVADGMVLASQSGGAYGNLVIIQHQDGWRSRYAHTTDGSLIEKGMPVNRGRKIATIGATGNATGPHLHFEVLNDGVLQDPWPLIRRAPLPGLGNTYSRDLTEADMSVQLWLYTPTNSLMLVDHMNMTIRNLGNVPSVERDFFSSGAFSYRPIGEPAWTNTFKNFTYVKVPNVVNQPAT</sequence>
<dbReference type="Gene3D" id="2.70.70.10">
    <property type="entry name" value="Glucose Permease (Domain IIA)"/>
    <property type="match status" value="1"/>
</dbReference>
<dbReference type="EMBL" id="CP031423">
    <property type="protein sequence ID" value="AZS35959.1"/>
    <property type="molecule type" value="Genomic_DNA"/>
</dbReference>
<evidence type="ECO:0000313" key="2">
    <source>
        <dbReference type="EMBL" id="AZS35959.1"/>
    </source>
</evidence>
<dbReference type="PROSITE" id="PS51318">
    <property type="entry name" value="TAT"/>
    <property type="match status" value="1"/>
</dbReference>
<organism evidence="2 3">
    <name type="scientific">Microbacterium lemovicicum</name>
    <dbReference type="NCBI Taxonomy" id="1072463"/>
    <lineage>
        <taxon>Bacteria</taxon>
        <taxon>Bacillati</taxon>
        <taxon>Actinomycetota</taxon>
        <taxon>Actinomycetes</taxon>
        <taxon>Micrococcales</taxon>
        <taxon>Microbacteriaceae</taxon>
        <taxon>Microbacterium</taxon>
    </lineage>
</organism>
<name>A0A3Q9J1U9_9MICO</name>
<keyword evidence="2" id="KW-0378">Hydrolase</keyword>
<dbReference type="SUPFAM" id="SSF51261">
    <property type="entry name" value="Duplicated hybrid motif"/>
    <property type="match status" value="1"/>
</dbReference>
<evidence type="ECO:0000259" key="1">
    <source>
        <dbReference type="Pfam" id="PF01551"/>
    </source>
</evidence>
<keyword evidence="3" id="KW-1185">Reference proteome</keyword>
<dbReference type="EC" id="3.4.24.-" evidence="2"/>
<dbReference type="InterPro" id="IPR011055">
    <property type="entry name" value="Dup_hybrid_motif"/>
</dbReference>
<dbReference type="Proteomes" id="UP000276888">
    <property type="component" value="Chromosome"/>
</dbReference>
<dbReference type="KEGG" id="mlv:CVS47_00557"/>
<gene>
    <name evidence="2" type="primary">mepM_2</name>
    <name evidence="2" type="ORF">CVS47_00557</name>
</gene>
<accession>A0A3Q9J1U9</accession>
<feature type="domain" description="M23ase beta-sheet core" evidence="1">
    <location>
        <begin position="74"/>
        <end position="174"/>
    </location>
</feature>
<protein>
    <submittedName>
        <fullName evidence="2">Murein DD-endopeptidase MepM</fullName>
        <ecNumber evidence="2">3.4.24.-</ecNumber>
    </submittedName>
</protein>
<dbReference type="CDD" id="cd12797">
    <property type="entry name" value="M23_peptidase"/>
    <property type="match status" value="1"/>
</dbReference>
<dbReference type="RefSeq" id="WP_127094714.1">
    <property type="nucleotide sequence ID" value="NZ_CP031423.1"/>
</dbReference>
<dbReference type="GO" id="GO:0004222">
    <property type="term" value="F:metalloendopeptidase activity"/>
    <property type="evidence" value="ECO:0007669"/>
    <property type="project" value="TreeGrafter"/>
</dbReference>
<dbReference type="PANTHER" id="PTHR21666">
    <property type="entry name" value="PEPTIDASE-RELATED"/>
    <property type="match status" value="1"/>
</dbReference>
<dbReference type="InterPro" id="IPR016047">
    <property type="entry name" value="M23ase_b-sheet_dom"/>
</dbReference>